<evidence type="ECO:0000313" key="3">
    <source>
        <dbReference type="Proteomes" id="UP001601059"/>
    </source>
</evidence>
<dbReference type="RefSeq" id="WP_389364216.1">
    <property type="nucleotide sequence ID" value="NZ_JBIACK010000017.1"/>
</dbReference>
<name>A0ABW6KHE1_9BACI</name>
<reference evidence="2 3" key="1">
    <citation type="submission" date="2024-08" db="EMBL/GenBank/DDBJ databases">
        <title>Two novel Cytobacillus novel species.</title>
        <authorList>
            <person name="Liu G."/>
        </authorList>
    </citation>
    <scope>NUCLEOTIDE SEQUENCE [LARGE SCALE GENOMIC DNA]</scope>
    <source>
        <strain evidence="2 3">FJAT-54145</strain>
    </source>
</reference>
<organism evidence="2 3">
    <name type="scientific">Cytobacillus spartinae</name>
    <dbReference type="NCBI Taxonomy" id="3299023"/>
    <lineage>
        <taxon>Bacteria</taxon>
        <taxon>Bacillati</taxon>
        <taxon>Bacillota</taxon>
        <taxon>Bacilli</taxon>
        <taxon>Bacillales</taxon>
        <taxon>Bacillaceae</taxon>
        <taxon>Cytobacillus</taxon>
    </lineage>
</organism>
<evidence type="ECO:0000313" key="2">
    <source>
        <dbReference type="EMBL" id="MFE8703576.1"/>
    </source>
</evidence>
<dbReference type="Proteomes" id="UP001601059">
    <property type="component" value="Unassembled WGS sequence"/>
</dbReference>
<sequence length="183" mass="21377">MEYITLIHKNKRILAALFQVEGEMINVVVKRPDLIKTGDSFDCLIEGDTIGATVLKKDQNNLYLFVPYFKIEKFHSRRRSIRCRIHSTGEIYPYSDASFKYDITVIDISLNGIGFISEVSVDLNIHYILHFYLETKFVSCVISIKNKSKIENGFRYGCEINELKDKSLFYLRKYLLKTQLEKI</sequence>
<dbReference type="EMBL" id="JBIACK010000017">
    <property type="protein sequence ID" value="MFE8703576.1"/>
    <property type="molecule type" value="Genomic_DNA"/>
</dbReference>
<dbReference type="InterPro" id="IPR009875">
    <property type="entry name" value="PilZ_domain"/>
</dbReference>
<gene>
    <name evidence="2" type="ORF">ACFYKX_23710</name>
</gene>
<proteinExistence type="predicted"/>
<dbReference type="SUPFAM" id="SSF141371">
    <property type="entry name" value="PilZ domain-like"/>
    <property type="match status" value="1"/>
</dbReference>
<evidence type="ECO:0000259" key="1">
    <source>
        <dbReference type="Pfam" id="PF07238"/>
    </source>
</evidence>
<accession>A0ABW6KHE1</accession>
<dbReference type="Pfam" id="PF07238">
    <property type="entry name" value="PilZ"/>
    <property type="match status" value="1"/>
</dbReference>
<dbReference type="Gene3D" id="2.40.10.220">
    <property type="entry name" value="predicted glycosyltransferase like domains"/>
    <property type="match status" value="1"/>
</dbReference>
<protein>
    <submittedName>
        <fullName evidence="2">PilZ domain-containing protein</fullName>
    </submittedName>
</protein>
<keyword evidence="3" id="KW-1185">Reference proteome</keyword>
<comment type="caution">
    <text evidence="2">The sequence shown here is derived from an EMBL/GenBank/DDBJ whole genome shotgun (WGS) entry which is preliminary data.</text>
</comment>
<feature type="domain" description="PilZ" evidence="1">
    <location>
        <begin position="77"/>
        <end position="174"/>
    </location>
</feature>